<evidence type="ECO:0000256" key="1">
    <source>
        <dbReference type="SAM" id="MobiDB-lite"/>
    </source>
</evidence>
<organism evidence="2 3">
    <name type="scientific">Nadsonia fulvescens var. elongata DSM 6958</name>
    <dbReference type="NCBI Taxonomy" id="857566"/>
    <lineage>
        <taxon>Eukaryota</taxon>
        <taxon>Fungi</taxon>
        <taxon>Dikarya</taxon>
        <taxon>Ascomycota</taxon>
        <taxon>Saccharomycotina</taxon>
        <taxon>Dipodascomycetes</taxon>
        <taxon>Dipodascales</taxon>
        <taxon>Dipodascales incertae sedis</taxon>
        <taxon>Nadsonia</taxon>
    </lineage>
</organism>
<keyword evidence="3" id="KW-1185">Reference proteome</keyword>
<evidence type="ECO:0000313" key="2">
    <source>
        <dbReference type="EMBL" id="ODQ66110.1"/>
    </source>
</evidence>
<name>A0A1E3PLF0_9ASCO</name>
<feature type="compositionally biased region" description="Polar residues" evidence="1">
    <location>
        <begin position="65"/>
        <end position="75"/>
    </location>
</feature>
<evidence type="ECO:0000313" key="3">
    <source>
        <dbReference type="Proteomes" id="UP000095009"/>
    </source>
</evidence>
<dbReference type="Proteomes" id="UP000095009">
    <property type="component" value="Unassembled WGS sequence"/>
</dbReference>
<feature type="region of interest" description="Disordered" evidence="1">
    <location>
        <begin position="41"/>
        <end position="168"/>
    </location>
</feature>
<reference evidence="2 3" key="1">
    <citation type="journal article" date="2016" name="Proc. Natl. Acad. Sci. U.S.A.">
        <title>Comparative genomics of biotechnologically important yeasts.</title>
        <authorList>
            <person name="Riley R."/>
            <person name="Haridas S."/>
            <person name="Wolfe K.H."/>
            <person name="Lopes M.R."/>
            <person name="Hittinger C.T."/>
            <person name="Goeker M."/>
            <person name="Salamov A.A."/>
            <person name="Wisecaver J.H."/>
            <person name="Long T.M."/>
            <person name="Calvey C.H."/>
            <person name="Aerts A.L."/>
            <person name="Barry K.W."/>
            <person name="Choi C."/>
            <person name="Clum A."/>
            <person name="Coughlan A.Y."/>
            <person name="Deshpande S."/>
            <person name="Douglass A.P."/>
            <person name="Hanson S.J."/>
            <person name="Klenk H.-P."/>
            <person name="LaButti K.M."/>
            <person name="Lapidus A."/>
            <person name="Lindquist E.A."/>
            <person name="Lipzen A.M."/>
            <person name="Meier-Kolthoff J.P."/>
            <person name="Ohm R.A."/>
            <person name="Otillar R.P."/>
            <person name="Pangilinan J.L."/>
            <person name="Peng Y."/>
            <person name="Rokas A."/>
            <person name="Rosa C.A."/>
            <person name="Scheuner C."/>
            <person name="Sibirny A.A."/>
            <person name="Slot J.C."/>
            <person name="Stielow J.B."/>
            <person name="Sun H."/>
            <person name="Kurtzman C.P."/>
            <person name="Blackwell M."/>
            <person name="Grigoriev I.V."/>
            <person name="Jeffries T.W."/>
        </authorList>
    </citation>
    <scope>NUCLEOTIDE SEQUENCE [LARGE SCALE GENOMIC DNA]</scope>
    <source>
        <strain evidence="2 3">DSM 6958</strain>
    </source>
</reference>
<proteinExistence type="predicted"/>
<dbReference type="EMBL" id="KV454409">
    <property type="protein sequence ID" value="ODQ66110.1"/>
    <property type="molecule type" value="Genomic_DNA"/>
</dbReference>
<accession>A0A1E3PLF0</accession>
<sequence length="506" mass="54654">MPTANQFSLPVPTGAVDPILLPNELLLQRFSRRRITWKPVPADPTLNYSNIPQHVTGPSDHENGHPTSSHLTTASVGIHGLSSRPLSAPATSPTAAAVPSSPLSQSPPFTIRPSVPSPQPSRPRRGSNRFWGLFSKSGSPLSSDSDSDQVPSTTPSPNDLRPSVDASPVDYSPHYISSPSTLGVIYVTSQRVILVPSNSNSEGFYFDISRILMMEVSTFQDRNDRVYFVCHVNDSPFLSTSSPPTHKLFGMSFLTKNRADAFCQLIANIKLVHLIKANFPPRYTSLTGCSNTPNLFTEPSSLLLSDDHGKDPELLCSSLSLCSPIDSHASVSSQGSDAKSLISESGSTSIMTPVSSAISSNCASCDNCSSSPPSSFVLEDDWAFSDQCLPTYEESELALKKYLMSQNLINENDLVDTNCWTLDNLNLLARASTLAAPYTTTNDNGQAGLANHSPLFTSRQRPSANSPSNCRYLNGSGVNRVSVSNGPTRAEPLFDNASYILPYSWF</sequence>
<feature type="compositionally biased region" description="Low complexity" evidence="1">
    <location>
        <begin position="135"/>
        <end position="157"/>
    </location>
</feature>
<gene>
    <name evidence="2" type="ORF">NADFUDRAFT_46644</name>
</gene>
<feature type="compositionally biased region" description="Low complexity" evidence="1">
    <location>
        <begin position="81"/>
        <end position="104"/>
    </location>
</feature>
<protein>
    <submittedName>
        <fullName evidence="2">Uncharacterized protein</fullName>
    </submittedName>
</protein>
<feature type="compositionally biased region" description="Polar residues" evidence="1">
    <location>
        <begin position="454"/>
        <end position="468"/>
    </location>
</feature>
<dbReference type="AlphaFoldDB" id="A0A1E3PLF0"/>
<feature type="region of interest" description="Disordered" evidence="1">
    <location>
        <begin position="447"/>
        <end position="468"/>
    </location>
</feature>
<dbReference type="OrthoDB" id="4089796at2759"/>